<dbReference type="Proteomes" id="UP000540929">
    <property type="component" value="Unassembled WGS sequence"/>
</dbReference>
<reference evidence="1 2" key="1">
    <citation type="submission" date="2020-07" db="EMBL/GenBank/DDBJ databases">
        <title>Exploring microbial biodiversity for novel pathways involved in the catabolism of aromatic compounds derived from lignin.</title>
        <authorList>
            <person name="Elkins J."/>
        </authorList>
    </citation>
    <scope>NUCLEOTIDE SEQUENCE [LARGE SCALE GENOMIC DNA]</scope>
    <source>
        <strain evidence="1 2">H2C3C</strain>
    </source>
</reference>
<dbReference type="AlphaFoldDB" id="A0A7Y9WRX5"/>
<organism evidence="1 2">
    <name type="scientific">Paraburkholderia bryophila</name>
    <dbReference type="NCBI Taxonomy" id="420952"/>
    <lineage>
        <taxon>Bacteria</taxon>
        <taxon>Pseudomonadati</taxon>
        <taxon>Pseudomonadota</taxon>
        <taxon>Betaproteobacteria</taxon>
        <taxon>Burkholderiales</taxon>
        <taxon>Burkholderiaceae</taxon>
        <taxon>Paraburkholderia</taxon>
    </lineage>
</organism>
<protein>
    <recommendedName>
        <fullName evidence="3">TnsA endonuclease-like protein</fullName>
    </recommendedName>
</protein>
<gene>
    <name evidence="1" type="ORF">GGD40_005580</name>
</gene>
<evidence type="ECO:0000313" key="1">
    <source>
        <dbReference type="EMBL" id="NYH26009.1"/>
    </source>
</evidence>
<sequence length="275" mass="31824">MRFFEQPQIAPYLTGVSMPEVDSRGFPYRLPETKRPTDSKTGESGIYVGIKGTCVYHSQTERIALHFADFNTRVRAIRTHLPFYDAARFIELYTAGEPIWAHFAATIDIDVVYLSDCGSAFLQHGVSCKATLDDFQKPDVIRRSARETAFYESINGTWECISKDYFHFVEYDNYEYILKHIRRSDVFSLSHDAESVASFWKSQRREKPLNEILGTLAKKLGADEHHAFRLTCAAIYLGYLRIDHRHSFELRAPLRLTADGQYRFRNEPEKAPWGF</sequence>
<proteinExistence type="predicted"/>
<comment type="caution">
    <text evidence="1">The sequence shown here is derived from an EMBL/GenBank/DDBJ whole genome shotgun (WGS) entry which is preliminary data.</text>
</comment>
<dbReference type="EMBL" id="JACCAS010000002">
    <property type="protein sequence ID" value="NYH26009.1"/>
    <property type="molecule type" value="Genomic_DNA"/>
</dbReference>
<evidence type="ECO:0000313" key="2">
    <source>
        <dbReference type="Proteomes" id="UP000540929"/>
    </source>
</evidence>
<dbReference type="RefSeq" id="WP_179745755.1">
    <property type="nucleotide sequence ID" value="NZ_JACCAS010000002.1"/>
</dbReference>
<accession>A0A7Y9WRX5</accession>
<evidence type="ECO:0008006" key="3">
    <source>
        <dbReference type="Google" id="ProtNLM"/>
    </source>
</evidence>
<keyword evidence="2" id="KW-1185">Reference proteome</keyword>
<name>A0A7Y9WRX5_9BURK</name>